<dbReference type="OrthoDB" id="2788229at2759"/>
<dbReference type="HOGENOM" id="CLU_2694482_0_0_1"/>
<gene>
    <name evidence="1" type="ORF">GYMLUDRAFT_263990</name>
</gene>
<reference evidence="1 2" key="1">
    <citation type="submission" date="2014-04" db="EMBL/GenBank/DDBJ databases">
        <title>Evolutionary Origins and Diversification of the Mycorrhizal Mutualists.</title>
        <authorList>
            <consortium name="DOE Joint Genome Institute"/>
            <consortium name="Mycorrhizal Genomics Consortium"/>
            <person name="Kohler A."/>
            <person name="Kuo A."/>
            <person name="Nagy L.G."/>
            <person name="Floudas D."/>
            <person name="Copeland A."/>
            <person name="Barry K.W."/>
            <person name="Cichocki N."/>
            <person name="Veneault-Fourrey C."/>
            <person name="LaButti K."/>
            <person name="Lindquist E.A."/>
            <person name="Lipzen A."/>
            <person name="Lundell T."/>
            <person name="Morin E."/>
            <person name="Murat C."/>
            <person name="Riley R."/>
            <person name="Ohm R."/>
            <person name="Sun H."/>
            <person name="Tunlid A."/>
            <person name="Henrissat B."/>
            <person name="Grigoriev I.V."/>
            <person name="Hibbett D.S."/>
            <person name="Martin F."/>
        </authorList>
    </citation>
    <scope>NUCLEOTIDE SEQUENCE [LARGE SCALE GENOMIC DNA]</scope>
    <source>
        <strain evidence="1 2">FD-317 M1</strain>
    </source>
</reference>
<protein>
    <submittedName>
        <fullName evidence="1">Uncharacterized protein</fullName>
    </submittedName>
</protein>
<evidence type="ECO:0000313" key="2">
    <source>
        <dbReference type="Proteomes" id="UP000053593"/>
    </source>
</evidence>
<organism evidence="1 2">
    <name type="scientific">Collybiopsis luxurians FD-317 M1</name>
    <dbReference type="NCBI Taxonomy" id="944289"/>
    <lineage>
        <taxon>Eukaryota</taxon>
        <taxon>Fungi</taxon>
        <taxon>Dikarya</taxon>
        <taxon>Basidiomycota</taxon>
        <taxon>Agaricomycotina</taxon>
        <taxon>Agaricomycetes</taxon>
        <taxon>Agaricomycetidae</taxon>
        <taxon>Agaricales</taxon>
        <taxon>Marasmiineae</taxon>
        <taxon>Omphalotaceae</taxon>
        <taxon>Collybiopsis</taxon>
        <taxon>Collybiopsis luxurians</taxon>
    </lineage>
</organism>
<keyword evidence="2" id="KW-1185">Reference proteome</keyword>
<dbReference type="AlphaFoldDB" id="A0A0D0AYC3"/>
<accession>A0A0D0AYC3</accession>
<feature type="non-terminal residue" evidence="1">
    <location>
        <position position="1"/>
    </location>
</feature>
<feature type="non-terminal residue" evidence="1">
    <location>
        <position position="74"/>
    </location>
</feature>
<dbReference type="Proteomes" id="UP000053593">
    <property type="component" value="Unassembled WGS sequence"/>
</dbReference>
<dbReference type="EMBL" id="KN834804">
    <property type="protein sequence ID" value="KIK55655.1"/>
    <property type="molecule type" value="Genomic_DNA"/>
</dbReference>
<sequence length="74" mass="8497">RPFISEERKGEQVGWWTFKDAARNSLLDGFRSVTQLGLHNVSFIDIGDFHELICSFPLLESLIFGLLHPTSEYN</sequence>
<proteinExistence type="predicted"/>
<name>A0A0D0AYC3_9AGAR</name>
<evidence type="ECO:0000313" key="1">
    <source>
        <dbReference type="EMBL" id="KIK55655.1"/>
    </source>
</evidence>